<dbReference type="SUPFAM" id="SSF81383">
    <property type="entry name" value="F-box domain"/>
    <property type="match status" value="1"/>
</dbReference>
<dbReference type="CDD" id="cd22157">
    <property type="entry name" value="F-box_AtFBW1-like"/>
    <property type="match status" value="1"/>
</dbReference>
<evidence type="ECO:0000313" key="3">
    <source>
        <dbReference type="Proteomes" id="UP001415857"/>
    </source>
</evidence>
<keyword evidence="3" id="KW-1185">Reference proteome</keyword>
<sequence length="437" mass="50014">MKRGRKKALGEGIAMKRRKATEIQIPPDVLRDVLAKLPAKSLMRFKCVSKFWCALIRDPCFVELHRTRSKTRPGGTSLIISLTTDTVCEKYFFFANHEGEPASHQRAVAIPTYDEASHQRTRATPVFCWGVSQVLNGLVCVIKFGHVQHSATDRVSVCNLSTHEITTLPASSPKRSSYVSGYLFGCDPLAKYYKVLKLCTTAKLICGRHKNYHRENVTRCEVFTLGGGTTSWKTIDPLLYQFHYHCSFWIRSVCINGTIYWIRKSNFNGKIAIGTFDVMEEKIGVISLPENASPQSSPIQVGGRLALVDREVWTRPYHNIKLWILEDYDNQIWTQETIVIPRHETTLGRPLPIGTICGSGEILLVESKFSLPLRWLYYHQERREAREIEVPLLSVSENEVGFQNWPRLSRATHKNLKRNLRRLWITDHVENIFPLSS</sequence>
<proteinExistence type="predicted"/>
<organism evidence="2 3">
    <name type="scientific">Liquidambar formosana</name>
    <name type="common">Formosan gum</name>
    <dbReference type="NCBI Taxonomy" id="63359"/>
    <lineage>
        <taxon>Eukaryota</taxon>
        <taxon>Viridiplantae</taxon>
        <taxon>Streptophyta</taxon>
        <taxon>Embryophyta</taxon>
        <taxon>Tracheophyta</taxon>
        <taxon>Spermatophyta</taxon>
        <taxon>Magnoliopsida</taxon>
        <taxon>eudicotyledons</taxon>
        <taxon>Gunneridae</taxon>
        <taxon>Pentapetalae</taxon>
        <taxon>Saxifragales</taxon>
        <taxon>Altingiaceae</taxon>
        <taxon>Liquidambar</taxon>
    </lineage>
</organism>
<dbReference type="PANTHER" id="PTHR31111:SF138">
    <property type="entry name" value="F-BOX ASSOCIATED DOMAIN-CONTAINING PROTEIN"/>
    <property type="match status" value="1"/>
</dbReference>
<name>A0AAP0WU11_LIQFO</name>
<reference evidence="2 3" key="1">
    <citation type="journal article" date="2024" name="Plant J.">
        <title>Genome sequences and population genomics reveal climatic adaptation and genomic divergence between two closely related sweetgum species.</title>
        <authorList>
            <person name="Xu W.Q."/>
            <person name="Ren C.Q."/>
            <person name="Zhang X.Y."/>
            <person name="Comes H.P."/>
            <person name="Liu X.H."/>
            <person name="Li Y.G."/>
            <person name="Kettle C.J."/>
            <person name="Jalonen R."/>
            <person name="Gaisberger H."/>
            <person name="Ma Y.Z."/>
            <person name="Qiu Y.X."/>
        </authorList>
    </citation>
    <scope>NUCLEOTIDE SEQUENCE [LARGE SCALE GENOMIC DNA]</scope>
    <source>
        <strain evidence="2">Hangzhou</strain>
    </source>
</reference>
<feature type="domain" description="F-box" evidence="1">
    <location>
        <begin position="19"/>
        <end position="64"/>
    </location>
</feature>
<dbReference type="PROSITE" id="PS50181">
    <property type="entry name" value="FBOX"/>
    <property type="match status" value="1"/>
</dbReference>
<dbReference type="EMBL" id="JBBPBK010000010">
    <property type="protein sequence ID" value="KAK9277121.1"/>
    <property type="molecule type" value="Genomic_DNA"/>
</dbReference>
<dbReference type="SMART" id="SM00256">
    <property type="entry name" value="FBOX"/>
    <property type="match status" value="1"/>
</dbReference>
<dbReference type="InterPro" id="IPR017451">
    <property type="entry name" value="F-box-assoc_interact_dom"/>
</dbReference>
<dbReference type="AlphaFoldDB" id="A0AAP0WU11"/>
<gene>
    <name evidence="2" type="ORF">L1049_006660</name>
</gene>
<dbReference type="Pfam" id="PF08268">
    <property type="entry name" value="FBA_3"/>
    <property type="match status" value="1"/>
</dbReference>
<dbReference type="PANTHER" id="PTHR31111">
    <property type="entry name" value="BNAA05G37150D PROTEIN-RELATED"/>
    <property type="match status" value="1"/>
</dbReference>
<dbReference type="NCBIfam" id="TIGR01640">
    <property type="entry name" value="F_box_assoc_1"/>
    <property type="match status" value="1"/>
</dbReference>
<accession>A0AAP0WU11</accession>
<protein>
    <recommendedName>
        <fullName evidence="1">F-box domain-containing protein</fullName>
    </recommendedName>
</protein>
<dbReference type="InterPro" id="IPR001810">
    <property type="entry name" value="F-box_dom"/>
</dbReference>
<comment type="caution">
    <text evidence="2">The sequence shown here is derived from an EMBL/GenBank/DDBJ whole genome shotgun (WGS) entry which is preliminary data.</text>
</comment>
<dbReference type="InterPro" id="IPR036047">
    <property type="entry name" value="F-box-like_dom_sf"/>
</dbReference>
<dbReference type="Gene3D" id="1.20.1280.50">
    <property type="match status" value="1"/>
</dbReference>
<dbReference type="Proteomes" id="UP001415857">
    <property type="component" value="Unassembled WGS sequence"/>
</dbReference>
<evidence type="ECO:0000313" key="2">
    <source>
        <dbReference type="EMBL" id="KAK9277121.1"/>
    </source>
</evidence>
<evidence type="ECO:0000259" key="1">
    <source>
        <dbReference type="PROSITE" id="PS50181"/>
    </source>
</evidence>
<dbReference type="Pfam" id="PF00646">
    <property type="entry name" value="F-box"/>
    <property type="match status" value="1"/>
</dbReference>
<dbReference type="InterPro" id="IPR013187">
    <property type="entry name" value="F-box-assoc_dom_typ3"/>
</dbReference>